<dbReference type="PANTHER" id="PTHR44169">
    <property type="entry name" value="NADPH-DEPENDENT 1-ACYLDIHYDROXYACETONE PHOSPHATE REDUCTASE"/>
    <property type="match status" value="1"/>
</dbReference>
<dbReference type="PANTHER" id="PTHR44169:SF6">
    <property type="entry name" value="NADPH-DEPENDENT 1-ACYLDIHYDROXYACETONE PHOSPHATE REDUCTASE"/>
    <property type="match status" value="1"/>
</dbReference>
<dbReference type="Proteomes" id="UP000295258">
    <property type="component" value="Unassembled WGS sequence"/>
</dbReference>
<dbReference type="PRINTS" id="PR00080">
    <property type="entry name" value="SDRFAMILY"/>
</dbReference>
<accession>A0A4R4W1P4</accession>
<protein>
    <submittedName>
        <fullName evidence="5">SDR family NAD(P)-dependent oxidoreductase</fullName>
    </submittedName>
</protein>
<feature type="region of interest" description="Disordered" evidence="4">
    <location>
        <begin position="160"/>
        <end position="180"/>
    </location>
</feature>
<dbReference type="Gene3D" id="3.40.50.720">
    <property type="entry name" value="NAD(P)-binding Rossmann-like Domain"/>
    <property type="match status" value="1"/>
</dbReference>
<dbReference type="SUPFAM" id="SSF51735">
    <property type="entry name" value="NAD(P)-binding Rossmann-fold domains"/>
    <property type="match status" value="1"/>
</dbReference>
<comment type="caution">
    <text evidence="5">The sequence shown here is derived from an EMBL/GenBank/DDBJ whole genome shotgun (WGS) entry which is preliminary data.</text>
</comment>
<evidence type="ECO:0000313" key="6">
    <source>
        <dbReference type="Proteomes" id="UP000295258"/>
    </source>
</evidence>
<gene>
    <name evidence="5" type="ORF">E1292_04295</name>
</gene>
<sequence>MLKRGAAKVYVTARKPAPSDDPRILPVPLDVTDPEAVPALAAQARDVSIVINNAGALFPSPLLEADMADVVATFDTNVFSALRVARGFAPILAANGGGALIDMHSILSWGAGAAAYGASKAALWSITNSLRVELAPQGTQVVGVHLGSADTDMVRHAADEGGTVRPGRRAHRGHRALTPV</sequence>
<organism evidence="5 6">
    <name type="scientific">Nonomuraea deserti</name>
    <dbReference type="NCBI Taxonomy" id="1848322"/>
    <lineage>
        <taxon>Bacteria</taxon>
        <taxon>Bacillati</taxon>
        <taxon>Actinomycetota</taxon>
        <taxon>Actinomycetes</taxon>
        <taxon>Streptosporangiales</taxon>
        <taxon>Streptosporangiaceae</taxon>
        <taxon>Nonomuraea</taxon>
    </lineage>
</organism>
<dbReference type="GO" id="GO:0016491">
    <property type="term" value="F:oxidoreductase activity"/>
    <property type="evidence" value="ECO:0007669"/>
    <property type="project" value="UniProtKB-KW"/>
</dbReference>
<proteinExistence type="inferred from homology"/>
<dbReference type="AlphaFoldDB" id="A0A4R4W1P4"/>
<evidence type="ECO:0000256" key="2">
    <source>
        <dbReference type="ARBA" id="ARBA00023002"/>
    </source>
</evidence>
<evidence type="ECO:0000256" key="3">
    <source>
        <dbReference type="RuleBase" id="RU000363"/>
    </source>
</evidence>
<reference evidence="5 6" key="1">
    <citation type="submission" date="2019-03" db="EMBL/GenBank/DDBJ databases">
        <title>Draft genome sequences of novel Actinobacteria.</title>
        <authorList>
            <person name="Sahin N."/>
            <person name="Ay H."/>
            <person name="Saygin H."/>
        </authorList>
    </citation>
    <scope>NUCLEOTIDE SEQUENCE [LARGE SCALE GENOMIC DNA]</scope>
    <source>
        <strain evidence="5 6">KC310</strain>
    </source>
</reference>
<evidence type="ECO:0000256" key="1">
    <source>
        <dbReference type="ARBA" id="ARBA00006484"/>
    </source>
</evidence>
<dbReference type="Pfam" id="PF00106">
    <property type="entry name" value="adh_short"/>
    <property type="match status" value="1"/>
</dbReference>
<dbReference type="PRINTS" id="PR00081">
    <property type="entry name" value="GDHRDH"/>
</dbReference>
<dbReference type="InterPro" id="IPR002347">
    <property type="entry name" value="SDR_fam"/>
</dbReference>
<dbReference type="EMBL" id="SMKO01000006">
    <property type="protein sequence ID" value="TDD11741.1"/>
    <property type="molecule type" value="Genomic_DNA"/>
</dbReference>
<dbReference type="InterPro" id="IPR036291">
    <property type="entry name" value="NAD(P)-bd_dom_sf"/>
</dbReference>
<keyword evidence="6" id="KW-1185">Reference proteome</keyword>
<keyword evidence="2" id="KW-0560">Oxidoreductase</keyword>
<evidence type="ECO:0000313" key="5">
    <source>
        <dbReference type="EMBL" id="TDD11741.1"/>
    </source>
</evidence>
<evidence type="ECO:0000256" key="4">
    <source>
        <dbReference type="SAM" id="MobiDB-lite"/>
    </source>
</evidence>
<name>A0A4R4W1P4_9ACTN</name>
<feature type="compositionally biased region" description="Basic residues" evidence="4">
    <location>
        <begin position="166"/>
        <end position="180"/>
    </location>
</feature>
<comment type="similarity">
    <text evidence="1 3">Belongs to the short-chain dehydrogenases/reductases (SDR) family.</text>
</comment>